<dbReference type="Proteomes" id="UP000268162">
    <property type="component" value="Unassembled WGS sequence"/>
</dbReference>
<dbReference type="AlphaFoldDB" id="A0A4P9ZL61"/>
<dbReference type="GO" id="GO:0003824">
    <property type="term" value="F:catalytic activity"/>
    <property type="evidence" value="ECO:0007669"/>
    <property type="project" value="InterPro"/>
</dbReference>
<dbReference type="SUPFAM" id="SSF52777">
    <property type="entry name" value="CoA-dependent acyltransferases"/>
    <property type="match status" value="1"/>
</dbReference>
<dbReference type="EMBL" id="ML003401">
    <property type="protein sequence ID" value="RKP34024.1"/>
    <property type="molecule type" value="Genomic_DNA"/>
</dbReference>
<protein>
    <recommendedName>
        <fullName evidence="1">Condensation domain-containing protein</fullName>
    </recommendedName>
</protein>
<evidence type="ECO:0000313" key="3">
    <source>
        <dbReference type="Proteomes" id="UP000268162"/>
    </source>
</evidence>
<evidence type="ECO:0000259" key="1">
    <source>
        <dbReference type="Pfam" id="PF00668"/>
    </source>
</evidence>
<dbReference type="Gene3D" id="3.30.559.30">
    <property type="entry name" value="Nonribosomal peptide synthetase, condensation domain"/>
    <property type="match status" value="1"/>
</dbReference>
<keyword evidence="3" id="KW-1185">Reference proteome</keyword>
<name>A0A4P9ZL61_9FUNG</name>
<feature type="domain" description="Condensation" evidence="1">
    <location>
        <begin position="4"/>
        <end position="173"/>
    </location>
</feature>
<proteinExistence type="predicted"/>
<evidence type="ECO:0000313" key="2">
    <source>
        <dbReference type="EMBL" id="RKP34024.1"/>
    </source>
</evidence>
<dbReference type="InterPro" id="IPR001242">
    <property type="entry name" value="Condensation_dom"/>
</dbReference>
<gene>
    <name evidence="2" type="ORF">BJ085DRAFT_27585</name>
</gene>
<reference evidence="3" key="1">
    <citation type="journal article" date="2018" name="Nat. Microbiol.">
        <title>Leveraging single-cell genomics to expand the fungal tree of life.</title>
        <authorList>
            <person name="Ahrendt S.R."/>
            <person name="Quandt C.A."/>
            <person name="Ciobanu D."/>
            <person name="Clum A."/>
            <person name="Salamov A."/>
            <person name="Andreopoulos B."/>
            <person name="Cheng J.F."/>
            <person name="Woyke T."/>
            <person name="Pelin A."/>
            <person name="Henrissat B."/>
            <person name="Reynolds N.K."/>
            <person name="Benny G.L."/>
            <person name="Smith M.E."/>
            <person name="James T.Y."/>
            <person name="Grigoriev I.V."/>
        </authorList>
    </citation>
    <scope>NUCLEOTIDE SEQUENCE [LARGE SCALE GENOMIC DNA]</scope>
    <source>
        <strain evidence="3">RSA 468</strain>
    </source>
</reference>
<dbReference type="Pfam" id="PF00668">
    <property type="entry name" value="Condensation"/>
    <property type="match status" value="1"/>
</dbReference>
<accession>A0A4P9ZL61</accession>
<sequence length="176" mass="19834">MDMGYLGHGRKDPHSQCDVSRTVGFFASQFPLVFHCASNGDLMGTLRAVQAILSTGVDNGFLYTVTKNLHSFSENQIELKQQFNAQPQFGFTYLDDMAVGDSSDTNTLLIERPAMLNYLRTAKSENKYPFVLDFAAWNTTRGLELITNFNSKQFRANTISGFTLQWKECLLELSHV</sequence>
<organism evidence="2 3">
    <name type="scientific">Dimargaris cristalligena</name>
    <dbReference type="NCBI Taxonomy" id="215637"/>
    <lineage>
        <taxon>Eukaryota</taxon>
        <taxon>Fungi</taxon>
        <taxon>Fungi incertae sedis</taxon>
        <taxon>Zoopagomycota</taxon>
        <taxon>Kickxellomycotina</taxon>
        <taxon>Dimargaritomycetes</taxon>
        <taxon>Dimargaritales</taxon>
        <taxon>Dimargaritaceae</taxon>
        <taxon>Dimargaris</taxon>
    </lineage>
</organism>